<dbReference type="GO" id="GO:0004497">
    <property type="term" value="F:monooxygenase activity"/>
    <property type="evidence" value="ECO:0007669"/>
    <property type="project" value="UniProtKB-KW"/>
</dbReference>
<feature type="domain" description="FAD-binding" evidence="4">
    <location>
        <begin position="16"/>
        <end position="352"/>
    </location>
</feature>
<dbReference type="PANTHER" id="PTHR46865:SF2">
    <property type="entry name" value="MONOOXYGENASE"/>
    <property type="match status" value="1"/>
</dbReference>
<evidence type="ECO:0000256" key="2">
    <source>
        <dbReference type="ARBA" id="ARBA00022827"/>
    </source>
</evidence>
<dbReference type="EMBL" id="KQ947415">
    <property type="protein sequence ID" value="KUJ16973.1"/>
    <property type="molecule type" value="Genomic_DNA"/>
</dbReference>
<gene>
    <name evidence="5" type="ORF">LY89DRAFT_782201</name>
</gene>
<dbReference type="InParanoid" id="A0A194X9X9"/>
<dbReference type="InterPro" id="IPR036188">
    <property type="entry name" value="FAD/NAD-bd_sf"/>
</dbReference>
<organism evidence="5 6">
    <name type="scientific">Mollisia scopiformis</name>
    <name type="common">Conifer needle endophyte fungus</name>
    <name type="synonym">Phialocephala scopiformis</name>
    <dbReference type="NCBI Taxonomy" id="149040"/>
    <lineage>
        <taxon>Eukaryota</taxon>
        <taxon>Fungi</taxon>
        <taxon>Dikarya</taxon>
        <taxon>Ascomycota</taxon>
        <taxon>Pezizomycotina</taxon>
        <taxon>Leotiomycetes</taxon>
        <taxon>Helotiales</taxon>
        <taxon>Mollisiaceae</taxon>
        <taxon>Mollisia</taxon>
    </lineage>
</organism>
<evidence type="ECO:0000259" key="4">
    <source>
        <dbReference type="Pfam" id="PF01494"/>
    </source>
</evidence>
<sequence>MNTLKNQIKMSTPTNLKVLISGAGIAGPCLAHWLSRTHLSPSITIVERSPSPRLTGQSIDIRGPAIDIVKRMGLEDAVRERHTTEEGTRMVRSDGRSFAQFETGETFTAEYEILRADLSQLFLEATQRLGNVKYVYEDSVQALEQGEKGVDVTFNGGSKERFDLVVAADGSTSPTRSMILDEHVLRDSYNFLGQYIAFFSIPSQANDTKMWHWYNIPKGLAIMTRPHRTSKTIGAYLCITTSARGKRDQVVEEALDSGTEETKEMLHSYFENTGWEAKRVLDGMDTADDFYMSRAAQVKLPKWTNGRAVLLGDAAHATFGVGTSLAIEGAYLLAGELGKIESSEDVPRALEKFEGVFRELYKTMEDLPPGFPQLAFPQTAWGLWVRDTLLWFVSKTKLYKLLKEDSGMDWKMPRYDWRDV</sequence>
<keyword evidence="5" id="KW-0503">Monooxygenase</keyword>
<dbReference type="PANTHER" id="PTHR46865">
    <property type="entry name" value="OXIDOREDUCTASE-RELATED"/>
    <property type="match status" value="1"/>
</dbReference>
<protein>
    <submittedName>
        <fullName evidence="5">Flavo protein monooxygenase</fullName>
    </submittedName>
</protein>
<name>A0A194X9X9_MOLSC</name>
<keyword evidence="3" id="KW-0560">Oxidoreductase</keyword>
<evidence type="ECO:0000313" key="6">
    <source>
        <dbReference type="Proteomes" id="UP000070700"/>
    </source>
</evidence>
<evidence type="ECO:0000313" key="5">
    <source>
        <dbReference type="EMBL" id="KUJ16973.1"/>
    </source>
</evidence>
<keyword evidence="2" id="KW-0274">FAD</keyword>
<dbReference type="OrthoDB" id="655030at2759"/>
<dbReference type="SUPFAM" id="SSF51905">
    <property type="entry name" value="FAD/NAD(P)-binding domain"/>
    <property type="match status" value="1"/>
</dbReference>
<dbReference type="RefSeq" id="XP_018071328.1">
    <property type="nucleotide sequence ID" value="XM_018222556.1"/>
</dbReference>
<dbReference type="Pfam" id="PF01494">
    <property type="entry name" value="FAD_binding_3"/>
    <property type="match status" value="1"/>
</dbReference>
<dbReference type="AlphaFoldDB" id="A0A194X9X9"/>
<reference evidence="5 6" key="1">
    <citation type="submission" date="2015-10" db="EMBL/GenBank/DDBJ databases">
        <title>Full genome of DAOMC 229536 Phialocephala scopiformis, a fungal endophyte of spruce producing the potent anti-insectan compound rugulosin.</title>
        <authorList>
            <consortium name="DOE Joint Genome Institute"/>
            <person name="Walker A.K."/>
            <person name="Frasz S.L."/>
            <person name="Seifert K.A."/>
            <person name="Miller J.D."/>
            <person name="Mondo S.J."/>
            <person name="Labutti K."/>
            <person name="Lipzen A."/>
            <person name="Dockter R."/>
            <person name="Kennedy M."/>
            <person name="Grigoriev I.V."/>
            <person name="Spatafora J.W."/>
        </authorList>
    </citation>
    <scope>NUCLEOTIDE SEQUENCE [LARGE SCALE GENOMIC DNA]</scope>
    <source>
        <strain evidence="5 6">CBS 120377</strain>
    </source>
</reference>
<dbReference type="InterPro" id="IPR002938">
    <property type="entry name" value="FAD-bd"/>
</dbReference>
<dbReference type="GeneID" id="28832282"/>
<keyword evidence="1" id="KW-0285">Flavoprotein</keyword>
<evidence type="ECO:0000256" key="1">
    <source>
        <dbReference type="ARBA" id="ARBA00022630"/>
    </source>
</evidence>
<dbReference type="InterPro" id="IPR051704">
    <property type="entry name" value="FAD_aromatic-hydroxylase"/>
</dbReference>
<dbReference type="PRINTS" id="PR00420">
    <property type="entry name" value="RNGMNOXGNASE"/>
</dbReference>
<dbReference type="KEGG" id="psco:LY89DRAFT_782201"/>
<evidence type="ECO:0000256" key="3">
    <source>
        <dbReference type="ARBA" id="ARBA00023002"/>
    </source>
</evidence>
<dbReference type="GO" id="GO:0071949">
    <property type="term" value="F:FAD binding"/>
    <property type="evidence" value="ECO:0007669"/>
    <property type="project" value="InterPro"/>
</dbReference>
<accession>A0A194X9X9</accession>
<keyword evidence="6" id="KW-1185">Reference proteome</keyword>
<dbReference type="Proteomes" id="UP000070700">
    <property type="component" value="Unassembled WGS sequence"/>
</dbReference>
<proteinExistence type="predicted"/>
<dbReference type="Gene3D" id="3.50.50.60">
    <property type="entry name" value="FAD/NAD(P)-binding domain"/>
    <property type="match status" value="1"/>
</dbReference>